<dbReference type="SUPFAM" id="SSF47413">
    <property type="entry name" value="lambda repressor-like DNA-binding domains"/>
    <property type="match status" value="1"/>
</dbReference>
<protein>
    <submittedName>
        <fullName evidence="3">Helix-turn-helix domain-containing protein</fullName>
    </submittedName>
</protein>
<dbReference type="RefSeq" id="WP_331217171.1">
    <property type="nucleotide sequence ID" value="NZ_JAZGQK010000026.1"/>
</dbReference>
<keyword evidence="4" id="KW-1185">Reference proteome</keyword>
<dbReference type="EMBL" id="JAZGQK010000026">
    <property type="protein sequence ID" value="MEE6262241.1"/>
    <property type="molecule type" value="Genomic_DNA"/>
</dbReference>
<evidence type="ECO:0000313" key="3">
    <source>
        <dbReference type="EMBL" id="MEE6262241.1"/>
    </source>
</evidence>
<sequence length="535" mass="57672">MFNFGSLLRQHRTQQRMTQETLAERSGLSSRSIGETERGRRIPRQQTVEQLADALGLTGDTRATFLESVQIQRWSTQLAPTRHAPAPVARTSGPVPEPPDLSSGPSVPRQLPGDLPDFVGRTEELQRLVSALDPANGGNHMVSISGATGMGKTALAVHLAHRIAAWYPDGQLYVPLGGSGPGPLAPADVLAHLLRSVTAADYPGYADPALRGTAFRAALADKQVLLVLDDAAGYTHLAPLLATGRSAVVITSRLPLTGLPVAATVNLRSLPVTDSLRLLSRIADERRILEEGAAATELVHMCGGHPLAIRILGARLAARPDWTVGGLRGQLADEQHRLDELRHGDLAVRPALEQVYRRLTPAAARAFALLGGLPVHPFPEWVSTVLLGLDRPAGSAVLQELLDTRLLEPAGLDGVALPRYRFHEVVRLLARERHAGLTPHERRAAFSRLVEAGTLLARVAHEHLRQAGTGGRDSSDEPRCAERMSELVARRPRAWFAADREVLSGLVEICDATELRESAGVLHAKVVELQHLLDG</sequence>
<dbReference type="CDD" id="cd00093">
    <property type="entry name" value="HTH_XRE"/>
    <property type="match status" value="1"/>
</dbReference>
<dbReference type="InterPro" id="IPR041664">
    <property type="entry name" value="AAA_16"/>
</dbReference>
<evidence type="ECO:0000256" key="1">
    <source>
        <dbReference type="SAM" id="MobiDB-lite"/>
    </source>
</evidence>
<dbReference type="Proteomes" id="UP001332243">
    <property type="component" value="Unassembled WGS sequence"/>
</dbReference>
<feature type="region of interest" description="Disordered" evidence="1">
    <location>
        <begin position="1"/>
        <end position="42"/>
    </location>
</feature>
<comment type="caution">
    <text evidence="3">The sequence shown here is derived from an EMBL/GenBank/DDBJ whole genome shotgun (WGS) entry which is preliminary data.</text>
</comment>
<name>A0ABU7S0H1_9ACTN</name>
<feature type="compositionally biased region" description="Polar residues" evidence="1">
    <location>
        <begin position="15"/>
        <end position="33"/>
    </location>
</feature>
<organism evidence="3 4">
    <name type="scientific">Plantactinospora sonchi</name>
    <dbReference type="NCBI Taxonomy" id="1544735"/>
    <lineage>
        <taxon>Bacteria</taxon>
        <taxon>Bacillati</taxon>
        <taxon>Actinomycetota</taxon>
        <taxon>Actinomycetes</taxon>
        <taxon>Micromonosporales</taxon>
        <taxon>Micromonosporaceae</taxon>
        <taxon>Plantactinospora</taxon>
    </lineage>
</organism>
<dbReference type="InterPro" id="IPR010982">
    <property type="entry name" value="Lambda_DNA-bd_dom_sf"/>
</dbReference>
<dbReference type="PANTHER" id="PTHR47691:SF3">
    <property type="entry name" value="HTH-TYPE TRANSCRIPTIONAL REGULATOR RV0890C-RELATED"/>
    <property type="match status" value="1"/>
</dbReference>
<gene>
    <name evidence="3" type="ORF">V1633_27530</name>
</gene>
<evidence type="ECO:0000259" key="2">
    <source>
        <dbReference type="PROSITE" id="PS50943"/>
    </source>
</evidence>
<evidence type="ECO:0000313" key="4">
    <source>
        <dbReference type="Proteomes" id="UP001332243"/>
    </source>
</evidence>
<dbReference type="InterPro" id="IPR027417">
    <property type="entry name" value="P-loop_NTPase"/>
</dbReference>
<accession>A0ABU7S0H1</accession>
<dbReference type="PANTHER" id="PTHR47691">
    <property type="entry name" value="REGULATOR-RELATED"/>
    <property type="match status" value="1"/>
</dbReference>
<dbReference type="SUPFAM" id="SSF52540">
    <property type="entry name" value="P-loop containing nucleoside triphosphate hydrolases"/>
    <property type="match status" value="1"/>
</dbReference>
<feature type="domain" description="HTH cro/C1-type" evidence="2">
    <location>
        <begin position="8"/>
        <end position="62"/>
    </location>
</feature>
<dbReference type="Pfam" id="PF13191">
    <property type="entry name" value="AAA_16"/>
    <property type="match status" value="1"/>
</dbReference>
<dbReference type="PRINTS" id="PR00364">
    <property type="entry name" value="DISEASERSIST"/>
</dbReference>
<dbReference type="SMART" id="SM00530">
    <property type="entry name" value="HTH_XRE"/>
    <property type="match status" value="1"/>
</dbReference>
<reference evidence="3 4" key="1">
    <citation type="submission" date="2024-01" db="EMBL/GenBank/DDBJ databases">
        <title>Genome insights into Plantactinospora sonchi sp. nov.</title>
        <authorList>
            <person name="Wang L."/>
        </authorList>
    </citation>
    <scope>NUCLEOTIDE SEQUENCE [LARGE SCALE GENOMIC DNA]</scope>
    <source>
        <strain evidence="3 4">NEAU-QY2</strain>
    </source>
</reference>
<dbReference type="Gene3D" id="1.10.260.40">
    <property type="entry name" value="lambda repressor-like DNA-binding domains"/>
    <property type="match status" value="1"/>
</dbReference>
<dbReference type="Gene3D" id="3.40.50.300">
    <property type="entry name" value="P-loop containing nucleotide triphosphate hydrolases"/>
    <property type="match status" value="1"/>
</dbReference>
<dbReference type="InterPro" id="IPR001387">
    <property type="entry name" value="Cro/C1-type_HTH"/>
</dbReference>
<dbReference type="PROSITE" id="PS50943">
    <property type="entry name" value="HTH_CROC1"/>
    <property type="match status" value="1"/>
</dbReference>
<dbReference type="Pfam" id="PF13560">
    <property type="entry name" value="HTH_31"/>
    <property type="match status" value="1"/>
</dbReference>
<feature type="region of interest" description="Disordered" evidence="1">
    <location>
        <begin position="77"/>
        <end position="111"/>
    </location>
</feature>
<proteinExistence type="predicted"/>